<evidence type="ECO:0000313" key="2">
    <source>
        <dbReference type="EMBL" id="MBC5580090.1"/>
    </source>
</evidence>
<feature type="region of interest" description="Disordered" evidence="1">
    <location>
        <begin position="1"/>
        <end position="36"/>
    </location>
</feature>
<sequence length="139" mass="15565">MNRTSLFTLARAENGENSAAKQPAFSIKPDPDKETRVEPYDFSAAQVQTRGAIHTGLRPWFSPTLHPKSWGSTAQRRKGGNWGCSARQTTAGILYGWQSGLTQQCAPIAPFAVMFPYSDTAKTRRHRKIRQAHYNRPAF</sequence>
<name>A0A923I4B9_9FIRM</name>
<reference evidence="2" key="1">
    <citation type="submission" date="2020-08" db="EMBL/GenBank/DDBJ databases">
        <title>Genome public.</title>
        <authorList>
            <person name="Liu C."/>
            <person name="Sun Q."/>
        </authorList>
    </citation>
    <scope>NUCLEOTIDE SEQUENCE</scope>
    <source>
        <strain evidence="2">BX8</strain>
    </source>
</reference>
<keyword evidence="3" id="KW-1185">Reference proteome</keyword>
<evidence type="ECO:0000256" key="1">
    <source>
        <dbReference type="SAM" id="MobiDB-lite"/>
    </source>
</evidence>
<protein>
    <submittedName>
        <fullName evidence="2">Uncharacterized protein</fullName>
    </submittedName>
</protein>
<dbReference type="AlphaFoldDB" id="A0A923I4B9"/>
<dbReference type="RefSeq" id="WP_186886463.1">
    <property type="nucleotide sequence ID" value="NZ_JACONZ010000001.1"/>
</dbReference>
<gene>
    <name evidence="2" type="ORF">H8S23_01055</name>
</gene>
<organism evidence="2 3">
    <name type="scientific">Anaerofilum hominis</name>
    <dbReference type="NCBI Taxonomy" id="2763016"/>
    <lineage>
        <taxon>Bacteria</taxon>
        <taxon>Bacillati</taxon>
        <taxon>Bacillota</taxon>
        <taxon>Clostridia</taxon>
        <taxon>Eubacteriales</taxon>
        <taxon>Oscillospiraceae</taxon>
        <taxon>Anaerofilum</taxon>
    </lineage>
</organism>
<evidence type="ECO:0000313" key="3">
    <source>
        <dbReference type="Proteomes" id="UP000659630"/>
    </source>
</evidence>
<dbReference type="Proteomes" id="UP000659630">
    <property type="component" value="Unassembled WGS sequence"/>
</dbReference>
<comment type="caution">
    <text evidence="2">The sequence shown here is derived from an EMBL/GenBank/DDBJ whole genome shotgun (WGS) entry which is preliminary data.</text>
</comment>
<dbReference type="EMBL" id="JACONZ010000001">
    <property type="protein sequence ID" value="MBC5580090.1"/>
    <property type="molecule type" value="Genomic_DNA"/>
</dbReference>
<accession>A0A923I4B9</accession>
<proteinExistence type="predicted"/>